<feature type="transmembrane region" description="Helical" evidence="2">
    <location>
        <begin position="102"/>
        <end position="121"/>
    </location>
</feature>
<dbReference type="Pfam" id="PF04982">
    <property type="entry name" value="TM_HPP"/>
    <property type="match status" value="1"/>
</dbReference>
<feature type="region of interest" description="Disordered" evidence="1">
    <location>
        <begin position="171"/>
        <end position="197"/>
    </location>
</feature>
<name>A0A9X1IIK8_9PROT</name>
<keyword evidence="5" id="KW-1185">Reference proteome</keyword>
<evidence type="ECO:0000313" key="4">
    <source>
        <dbReference type="EMBL" id="MCB4824714.1"/>
    </source>
</evidence>
<feature type="compositionally biased region" description="Low complexity" evidence="1">
    <location>
        <begin position="181"/>
        <end position="190"/>
    </location>
</feature>
<dbReference type="InterPro" id="IPR058581">
    <property type="entry name" value="TM_HPP"/>
</dbReference>
<feature type="region of interest" description="Disordered" evidence="1">
    <location>
        <begin position="1"/>
        <end position="20"/>
    </location>
</feature>
<dbReference type="RefSeq" id="WP_226613022.1">
    <property type="nucleotide sequence ID" value="NZ_JAJAQI010000050.1"/>
</dbReference>
<evidence type="ECO:0000259" key="3">
    <source>
        <dbReference type="Pfam" id="PF04982"/>
    </source>
</evidence>
<evidence type="ECO:0000256" key="2">
    <source>
        <dbReference type="SAM" id="Phobius"/>
    </source>
</evidence>
<organism evidence="4 5">
    <name type="scientific">Roseicella aerolata</name>
    <dbReference type="NCBI Taxonomy" id="2883479"/>
    <lineage>
        <taxon>Bacteria</taxon>
        <taxon>Pseudomonadati</taxon>
        <taxon>Pseudomonadota</taxon>
        <taxon>Alphaproteobacteria</taxon>
        <taxon>Acetobacterales</taxon>
        <taxon>Roseomonadaceae</taxon>
        <taxon>Roseicella</taxon>
    </lineage>
</organism>
<dbReference type="AlphaFoldDB" id="A0A9X1IIK8"/>
<dbReference type="PANTHER" id="PTHR33741">
    <property type="entry name" value="TRANSMEMBRANE PROTEIN DDB_G0269096-RELATED"/>
    <property type="match status" value="1"/>
</dbReference>
<evidence type="ECO:0000256" key="1">
    <source>
        <dbReference type="SAM" id="MobiDB-lite"/>
    </source>
</evidence>
<protein>
    <submittedName>
        <fullName evidence="4">HPP family protein</fullName>
    </submittedName>
</protein>
<feature type="domain" description="HPP transmembrane region" evidence="3">
    <location>
        <begin position="18"/>
        <end position="164"/>
    </location>
</feature>
<reference evidence="4" key="1">
    <citation type="submission" date="2021-10" db="EMBL/GenBank/DDBJ databases">
        <title>Roseicella aerolatum sp. nov., isolated from aerosols of e-waste dismantling site.</title>
        <authorList>
            <person name="Qin T."/>
        </authorList>
    </citation>
    <scope>NUCLEOTIDE SEQUENCE</scope>
    <source>
        <strain evidence="4">GB24</strain>
    </source>
</reference>
<keyword evidence="2" id="KW-0472">Membrane</keyword>
<dbReference type="InterPro" id="IPR007065">
    <property type="entry name" value="HPP"/>
</dbReference>
<gene>
    <name evidence="4" type="ORF">LHA35_23575</name>
</gene>
<evidence type="ECO:0000313" key="5">
    <source>
        <dbReference type="Proteomes" id="UP001139311"/>
    </source>
</evidence>
<sequence length="197" mass="20899">MIATPRAGRAEKRHPRRRTPPQRLLAGFAGTTFALLGCVGLLQWTDHPWLLPSLGGSCVILFGMPRGIMAQPRSFLGGHLLATATGLVFRAGHLAFGGPVELWAALAVGAALSLMMATRTIHSPAGANPIVVFAEQAGPGFLLSPVLPGLLVLFLVASMVNNLPRPWGAGPWPRFREASPRRPAMAASPARPRDLPE</sequence>
<feature type="transmembrane region" description="Helical" evidence="2">
    <location>
        <begin position="24"/>
        <end position="43"/>
    </location>
</feature>
<keyword evidence="2" id="KW-0812">Transmembrane</keyword>
<proteinExistence type="predicted"/>
<dbReference type="EMBL" id="JAJAQI010000050">
    <property type="protein sequence ID" value="MCB4824714.1"/>
    <property type="molecule type" value="Genomic_DNA"/>
</dbReference>
<dbReference type="Proteomes" id="UP001139311">
    <property type="component" value="Unassembled WGS sequence"/>
</dbReference>
<dbReference type="PANTHER" id="PTHR33741:SF5">
    <property type="entry name" value="TRANSMEMBRANE PROTEIN DDB_G0269096-RELATED"/>
    <property type="match status" value="1"/>
</dbReference>
<feature type="compositionally biased region" description="Basic residues" evidence="1">
    <location>
        <begin position="11"/>
        <end position="20"/>
    </location>
</feature>
<accession>A0A9X1IIK8</accession>
<feature type="transmembrane region" description="Helical" evidence="2">
    <location>
        <begin position="141"/>
        <end position="160"/>
    </location>
</feature>
<comment type="caution">
    <text evidence="4">The sequence shown here is derived from an EMBL/GenBank/DDBJ whole genome shotgun (WGS) entry which is preliminary data.</text>
</comment>
<keyword evidence="2" id="KW-1133">Transmembrane helix</keyword>